<evidence type="ECO:0000256" key="5">
    <source>
        <dbReference type="SAM" id="Phobius"/>
    </source>
</evidence>
<comment type="subcellular location">
    <subcellularLocation>
        <location evidence="1">Membrane</location>
        <topology evidence="1">Multi-pass membrane protein</topology>
    </subcellularLocation>
</comment>
<dbReference type="GO" id="GO:0005737">
    <property type="term" value="C:cytoplasm"/>
    <property type="evidence" value="ECO:0007669"/>
    <property type="project" value="TreeGrafter"/>
</dbReference>
<organism evidence="7 8">
    <name type="scientific">Microthyrium microscopicum</name>
    <dbReference type="NCBI Taxonomy" id="703497"/>
    <lineage>
        <taxon>Eukaryota</taxon>
        <taxon>Fungi</taxon>
        <taxon>Dikarya</taxon>
        <taxon>Ascomycota</taxon>
        <taxon>Pezizomycotina</taxon>
        <taxon>Dothideomycetes</taxon>
        <taxon>Dothideomycetes incertae sedis</taxon>
        <taxon>Microthyriales</taxon>
        <taxon>Microthyriaceae</taxon>
        <taxon>Microthyrium</taxon>
    </lineage>
</organism>
<dbReference type="PANTHER" id="PTHR10783:SF46">
    <property type="entry name" value="PROTEIN ERD1 HOMOLOG 2"/>
    <property type="match status" value="1"/>
</dbReference>
<keyword evidence="3 5" id="KW-1133">Transmembrane helix</keyword>
<evidence type="ECO:0000313" key="8">
    <source>
        <dbReference type="Proteomes" id="UP000799302"/>
    </source>
</evidence>
<sequence length="403" mass="46286">MDGDPSVEPELDSFSLYLPLPYRVALIIVLGVWAWGVNLHYLHLMNIDVPSLIRYPSRNTNSAPPIYLSCYRLASLLTTPLAALLLLFWAVTRGNPEAVRSWEIIPNLYLLILVVCFCLPFHIISGSGRQRFLTTLKRISVGGIAEAQDGKFGDILMADALTSYAKVIGDLFVSLCLFFSRGKSSTGHPDRSCGGSFIVPIILAIPSLIRFRQCLIEYSRVRRRNWKPGNNSDDVAAWNHMANAVKYASAFPVIIMSAIQRSHEGSTTVFRLWLFFVVINSAYSFYWDVAKDWDLTLFSARYKDPEHPLGLRYHRYFEVKELYYFVIVLDLLLRFTWSIKLSVHLDRFNDMEGGIFLLELLEVFRRWVWVFFRVETEWVRTHRGPAPDDILLGDMPNTKIDDD</sequence>
<evidence type="ECO:0000313" key="7">
    <source>
        <dbReference type="EMBL" id="KAF2671281.1"/>
    </source>
</evidence>
<keyword evidence="4 5" id="KW-0472">Membrane</keyword>
<dbReference type="Pfam" id="PF03124">
    <property type="entry name" value="EXS"/>
    <property type="match status" value="1"/>
</dbReference>
<reference evidence="7" key="1">
    <citation type="journal article" date="2020" name="Stud. Mycol.">
        <title>101 Dothideomycetes genomes: a test case for predicting lifestyles and emergence of pathogens.</title>
        <authorList>
            <person name="Haridas S."/>
            <person name="Albert R."/>
            <person name="Binder M."/>
            <person name="Bloem J."/>
            <person name="Labutti K."/>
            <person name="Salamov A."/>
            <person name="Andreopoulos B."/>
            <person name="Baker S."/>
            <person name="Barry K."/>
            <person name="Bills G."/>
            <person name="Bluhm B."/>
            <person name="Cannon C."/>
            <person name="Castanera R."/>
            <person name="Culley D."/>
            <person name="Daum C."/>
            <person name="Ezra D."/>
            <person name="Gonzalez J."/>
            <person name="Henrissat B."/>
            <person name="Kuo A."/>
            <person name="Liang C."/>
            <person name="Lipzen A."/>
            <person name="Lutzoni F."/>
            <person name="Magnuson J."/>
            <person name="Mondo S."/>
            <person name="Nolan M."/>
            <person name="Ohm R."/>
            <person name="Pangilinan J."/>
            <person name="Park H.-J."/>
            <person name="Ramirez L."/>
            <person name="Alfaro M."/>
            <person name="Sun H."/>
            <person name="Tritt A."/>
            <person name="Yoshinaga Y."/>
            <person name="Zwiers L.-H."/>
            <person name="Turgeon B."/>
            <person name="Goodwin S."/>
            <person name="Spatafora J."/>
            <person name="Crous P."/>
            <person name="Grigoriev I."/>
        </authorList>
    </citation>
    <scope>NUCLEOTIDE SEQUENCE</scope>
    <source>
        <strain evidence="7">CBS 115976</strain>
    </source>
</reference>
<evidence type="ECO:0000256" key="2">
    <source>
        <dbReference type="ARBA" id="ARBA00022692"/>
    </source>
</evidence>
<evidence type="ECO:0000256" key="1">
    <source>
        <dbReference type="ARBA" id="ARBA00004141"/>
    </source>
</evidence>
<feature type="transmembrane region" description="Helical" evidence="5">
    <location>
        <begin position="269"/>
        <end position="287"/>
    </location>
</feature>
<feature type="transmembrane region" description="Helical" evidence="5">
    <location>
        <begin position="65"/>
        <end position="92"/>
    </location>
</feature>
<feature type="transmembrane region" description="Helical" evidence="5">
    <location>
        <begin position="104"/>
        <end position="124"/>
    </location>
</feature>
<gene>
    <name evidence="7" type="ORF">BT63DRAFT_212230</name>
</gene>
<evidence type="ECO:0000256" key="4">
    <source>
        <dbReference type="ARBA" id="ARBA00023136"/>
    </source>
</evidence>
<proteinExistence type="predicted"/>
<dbReference type="InterPro" id="IPR004342">
    <property type="entry name" value="EXS_C"/>
</dbReference>
<feature type="transmembrane region" description="Helical" evidence="5">
    <location>
        <begin position="20"/>
        <end position="44"/>
    </location>
</feature>
<keyword evidence="2 5" id="KW-0812">Transmembrane</keyword>
<name>A0A6A6UI96_9PEZI</name>
<dbReference type="PANTHER" id="PTHR10783">
    <property type="entry name" value="XENOTROPIC AND POLYTROPIC RETROVIRUS RECEPTOR 1-RELATED"/>
    <property type="match status" value="1"/>
</dbReference>
<dbReference type="OrthoDB" id="2159384at2759"/>
<accession>A0A6A6UI96</accession>
<protein>
    <submittedName>
        <fullName evidence="7">EXS-domain-containing protein</fullName>
    </submittedName>
</protein>
<evidence type="ECO:0000259" key="6">
    <source>
        <dbReference type="PROSITE" id="PS51380"/>
    </source>
</evidence>
<dbReference type="GO" id="GO:0016020">
    <property type="term" value="C:membrane"/>
    <property type="evidence" value="ECO:0007669"/>
    <property type="project" value="UniProtKB-SubCell"/>
</dbReference>
<dbReference type="EMBL" id="MU004233">
    <property type="protein sequence ID" value="KAF2671281.1"/>
    <property type="molecule type" value="Genomic_DNA"/>
</dbReference>
<dbReference type="AlphaFoldDB" id="A0A6A6UI96"/>
<feature type="domain" description="EXS" evidence="6">
    <location>
        <begin position="190"/>
        <end position="403"/>
    </location>
</feature>
<evidence type="ECO:0000256" key="3">
    <source>
        <dbReference type="ARBA" id="ARBA00022989"/>
    </source>
</evidence>
<dbReference type="Proteomes" id="UP000799302">
    <property type="component" value="Unassembled WGS sequence"/>
</dbReference>
<dbReference type="PROSITE" id="PS51380">
    <property type="entry name" value="EXS"/>
    <property type="match status" value="1"/>
</dbReference>
<feature type="transmembrane region" description="Helical" evidence="5">
    <location>
        <begin position="322"/>
        <end position="339"/>
    </location>
</feature>
<keyword evidence="8" id="KW-1185">Reference proteome</keyword>